<dbReference type="SUPFAM" id="SSF102462">
    <property type="entry name" value="Peptidyl-tRNA hydrolase II"/>
    <property type="match status" value="1"/>
</dbReference>
<feature type="region of interest" description="Disordered" evidence="4">
    <location>
        <begin position="1"/>
        <end position="27"/>
    </location>
</feature>
<evidence type="ECO:0000256" key="4">
    <source>
        <dbReference type="SAM" id="MobiDB-lite"/>
    </source>
</evidence>
<accession>A0A0N7L901</accession>
<keyword evidence="6" id="KW-1185">Reference proteome</keyword>
<evidence type="ECO:0000313" key="5">
    <source>
        <dbReference type="EMBL" id="CEH12410.1"/>
    </source>
</evidence>
<evidence type="ECO:0000313" key="6">
    <source>
        <dbReference type="Proteomes" id="UP000054845"/>
    </source>
</evidence>
<dbReference type="PANTHER" id="PTHR46194:SF1">
    <property type="entry name" value="PEPTIDYL-TRNA HYDROLASE PTRHD1-RELATED"/>
    <property type="match status" value="1"/>
</dbReference>
<proteinExistence type="predicted"/>
<dbReference type="OrthoDB" id="201213at2759"/>
<evidence type="ECO:0000256" key="1">
    <source>
        <dbReference type="ARBA" id="ARBA00013260"/>
    </source>
</evidence>
<evidence type="ECO:0000256" key="3">
    <source>
        <dbReference type="ARBA" id="ARBA00048707"/>
    </source>
</evidence>
<protein>
    <recommendedName>
        <fullName evidence="1">peptidyl-tRNA hydrolase</fullName>
        <ecNumber evidence="1">3.1.1.29</ecNumber>
    </recommendedName>
</protein>
<dbReference type="PANTHER" id="PTHR46194">
    <property type="entry name" value="PEPTIDYL-TRNA HYDROLASE PTRHD1-RELATED"/>
    <property type="match status" value="1"/>
</dbReference>
<dbReference type="Gene3D" id="3.40.1490.10">
    <property type="entry name" value="Bit1"/>
    <property type="match status" value="1"/>
</dbReference>
<comment type="catalytic activity">
    <reaction evidence="3">
        <text>an N-acyl-L-alpha-aminoacyl-tRNA + H2O = an N-acyl-L-amino acid + a tRNA + H(+)</text>
        <dbReference type="Rhea" id="RHEA:54448"/>
        <dbReference type="Rhea" id="RHEA-COMP:10123"/>
        <dbReference type="Rhea" id="RHEA-COMP:13883"/>
        <dbReference type="ChEBI" id="CHEBI:15377"/>
        <dbReference type="ChEBI" id="CHEBI:15378"/>
        <dbReference type="ChEBI" id="CHEBI:59874"/>
        <dbReference type="ChEBI" id="CHEBI:78442"/>
        <dbReference type="ChEBI" id="CHEBI:138191"/>
        <dbReference type="EC" id="3.1.1.29"/>
    </reaction>
</comment>
<organism evidence="5 6">
    <name type="scientific">Ceraceosorus bombacis</name>
    <dbReference type="NCBI Taxonomy" id="401625"/>
    <lineage>
        <taxon>Eukaryota</taxon>
        <taxon>Fungi</taxon>
        <taxon>Dikarya</taxon>
        <taxon>Basidiomycota</taxon>
        <taxon>Ustilaginomycotina</taxon>
        <taxon>Exobasidiomycetes</taxon>
        <taxon>Ceraceosorales</taxon>
        <taxon>Ceraceosoraceae</taxon>
        <taxon>Ceraceosorus</taxon>
    </lineage>
</organism>
<dbReference type="Pfam" id="PF01981">
    <property type="entry name" value="PTH2"/>
    <property type="match status" value="1"/>
</dbReference>
<dbReference type="GO" id="GO:0004045">
    <property type="term" value="F:peptidyl-tRNA hydrolase activity"/>
    <property type="evidence" value="ECO:0007669"/>
    <property type="project" value="UniProtKB-EC"/>
</dbReference>
<dbReference type="EC" id="3.1.1.29" evidence="1"/>
<dbReference type="InterPro" id="IPR042237">
    <property type="entry name" value="PTRHD1"/>
</dbReference>
<sequence>MSSAATATSSAPPAKPKEKKAEASNIAVQAAGPTPLVMQLVVDRSLTQPVQDGGWPRGPLMSQAAHAAVAVISRSLDQSPTQAYISSTTGALESMHKIVLVTSPKQTIRELSSKLDEARQAAANAASTAGQQDTEHFPLHHLWIEQPENIPTVLAIAPNRKPAKLLIKRSSESTSSKILHFEEAKKSVKTDELVLICDVKAETRRK</sequence>
<feature type="compositionally biased region" description="Low complexity" evidence="4">
    <location>
        <begin position="1"/>
        <end position="12"/>
    </location>
</feature>
<dbReference type="InterPro" id="IPR023476">
    <property type="entry name" value="Pep_tRNA_hydro_II_dom_sf"/>
</dbReference>
<reference evidence="5 6" key="1">
    <citation type="submission" date="2014-09" db="EMBL/GenBank/DDBJ databases">
        <authorList>
            <person name="Magalhaes I.L.F."/>
            <person name="Oliveira U."/>
            <person name="Santos F.R."/>
            <person name="Vidigal T.H.D.A."/>
            <person name="Brescovit A.D."/>
            <person name="Santos A.J."/>
        </authorList>
    </citation>
    <scope>NUCLEOTIDE SEQUENCE [LARGE SCALE GENOMIC DNA]</scope>
</reference>
<dbReference type="InterPro" id="IPR002833">
    <property type="entry name" value="PTH2"/>
</dbReference>
<evidence type="ECO:0000256" key="2">
    <source>
        <dbReference type="ARBA" id="ARBA00022801"/>
    </source>
</evidence>
<dbReference type="AlphaFoldDB" id="A0A0N7L901"/>
<name>A0A0N7L901_9BASI</name>
<dbReference type="EMBL" id="CCYA01000149">
    <property type="protein sequence ID" value="CEH12410.1"/>
    <property type="molecule type" value="Genomic_DNA"/>
</dbReference>
<keyword evidence="2" id="KW-0378">Hydrolase</keyword>
<dbReference type="Proteomes" id="UP000054845">
    <property type="component" value="Unassembled WGS sequence"/>
</dbReference>